<comment type="catalytic activity">
    <reaction evidence="9">
        <text>guanosine + phosphate = alpha-D-ribose 1-phosphate + guanine</text>
        <dbReference type="Rhea" id="RHEA:13233"/>
        <dbReference type="ChEBI" id="CHEBI:16235"/>
        <dbReference type="ChEBI" id="CHEBI:16750"/>
        <dbReference type="ChEBI" id="CHEBI:43474"/>
        <dbReference type="ChEBI" id="CHEBI:57720"/>
        <dbReference type="EC" id="2.4.2.1"/>
    </reaction>
</comment>
<evidence type="ECO:0000256" key="2">
    <source>
        <dbReference type="ARBA" id="ARBA00006751"/>
    </source>
</evidence>
<evidence type="ECO:0000256" key="8">
    <source>
        <dbReference type="ARBA" id="ARBA00023950"/>
    </source>
</evidence>
<dbReference type="SUPFAM" id="SSF53167">
    <property type="entry name" value="Purine and uridine phosphorylases"/>
    <property type="match status" value="1"/>
</dbReference>
<dbReference type="GO" id="GO:0009264">
    <property type="term" value="P:deoxyribonucleotide catabolic process"/>
    <property type="evidence" value="ECO:0007669"/>
    <property type="project" value="InterPro"/>
</dbReference>
<dbReference type="Pfam" id="PF01048">
    <property type="entry name" value="PNP_UDP_1"/>
    <property type="match status" value="1"/>
</dbReference>
<organism evidence="12 13">
    <name type="scientific">Potamilus streckersoni</name>
    <dbReference type="NCBI Taxonomy" id="2493646"/>
    <lineage>
        <taxon>Eukaryota</taxon>
        <taxon>Metazoa</taxon>
        <taxon>Spiralia</taxon>
        <taxon>Lophotrochozoa</taxon>
        <taxon>Mollusca</taxon>
        <taxon>Bivalvia</taxon>
        <taxon>Autobranchia</taxon>
        <taxon>Heteroconchia</taxon>
        <taxon>Palaeoheterodonta</taxon>
        <taxon>Unionida</taxon>
        <taxon>Unionoidea</taxon>
        <taxon>Unionidae</taxon>
        <taxon>Ambleminae</taxon>
        <taxon>Lampsilini</taxon>
        <taxon>Potamilus</taxon>
    </lineage>
</organism>
<comment type="catalytic activity">
    <reaction evidence="7">
        <text>2'-deoxyguanosine + phosphate = 2-deoxy-alpha-D-ribose 1-phosphate + guanine</text>
        <dbReference type="Rhea" id="RHEA:27738"/>
        <dbReference type="ChEBI" id="CHEBI:16235"/>
        <dbReference type="ChEBI" id="CHEBI:17172"/>
        <dbReference type="ChEBI" id="CHEBI:43474"/>
        <dbReference type="ChEBI" id="CHEBI:57259"/>
        <dbReference type="EC" id="2.4.2.1"/>
    </reaction>
</comment>
<reference evidence="12" key="3">
    <citation type="submission" date="2023-05" db="EMBL/GenBank/DDBJ databases">
        <authorList>
            <person name="Smith C.H."/>
        </authorList>
    </citation>
    <scope>NUCLEOTIDE SEQUENCE</scope>
    <source>
        <strain evidence="12">CHS0354</strain>
        <tissue evidence="12">Mantle</tissue>
    </source>
</reference>
<comment type="caution">
    <text evidence="12">The sequence shown here is derived from an EMBL/GenBank/DDBJ whole genome shotgun (WGS) entry which is preliminary data.</text>
</comment>
<dbReference type="GO" id="GO:0004731">
    <property type="term" value="F:purine-nucleoside phosphorylase activity"/>
    <property type="evidence" value="ECO:0007669"/>
    <property type="project" value="UniProtKB-EC"/>
</dbReference>
<dbReference type="Proteomes" id="UP001195483">
    <property type="component" value="Unassembled WGS sequence"/>
</dbReference>
<evidence type="ECO:0000256" key="1">
    <source>
        <dbReference type="ARBA" id="ARBA00005058"/>
    </source>
</evidence>
<dbReference type="Gene3D" id="3.40.50.1580">
    <property type="entry name" value="Nucleoside phosphorylase domain"/>
    <property type="match status" value="1"/>
</dbReference>
<dbReference type="AlphaFoldDB" id="A0AAE0T6H6"/>
<keyword evidence="13" id="KW-1185">Reference proteome</keyword>
<dbReference type="EMBL" id="JAEAOA010000186">
    <property type="protein sequence ID" value="KAK3604180.1"/>
    <property type="molecule type" value="Genomic_DNA"/>
</dbReference>
<evidence type="ECO:0000256" key="9">
    <source>
        <dbReference type="ARBA" id="ARBA00023970"/>
    </source>
</evidence>
<dbReference type="Gene3D" id="3.20.20.70">
    <property type="entry name" value="Aldolase class I"/>
    <property type="match status" value="1"/>
</dbReference>
<accession>A0AAE0T6H6</accession>
<dbReference type="CDD" id="cd09009">
    <property type="entry name" value="PNP-EcPNPII_like"/>
    <property type="match status" value="1"/>
</dbReference>
<reference evidence="12" key="1">
    <citation type="journal article" date="2021" name="Genome Biol. Evol.">
        <title>A High-Quality Reference Genome for a Parasitic Bivalve with Doubly Uniparental Inheritance (Bivalvia: Unionida).</title>
        <authorList>
            <person name="Smith C.H."/>
        </authorList>
    </citation>
    <scope>NUCLEOTIDE SEQUENCE</scope>
    <source>
        <strain evidence="12">CHS0354</strain>
    </source>
</reference>
<sequence length="484" mass="52174">MNKNKAYYECADIIRARTGMKRFRTAAILGSGLGSVLEGIDKKTVISYAELPDFPLPKVEGHAGNVICGEINGVSVVGFQGRAHLYEGHPPQSLLTPIRTLKMLGVEVLVQTNSAGGLRENLKPGTLAVITDHINFFGNIPLTGENDAAIGPRFFDMTHAYSPELIKIMKRCAAEYCIPLKEGVYAYFMGPNFETPAEIRAMKLLGADLVGMSTVPETLTAVHAGIQVAALSCVTNYGAGISKTPLSHEETLAESKIAGKKMSELIFVKHARGQLKGTPVKIATVINFPHGTGNPAEYMETAKQALESGADELDFVFPYRDWLNGNRTVAVSKLQSMSALRNGRTVLKIILETGELPDLKTVREISDVCLQTGIDFLKTSTGKTPVSASPEATSVFLEAIRDFGHPCGIKPSGGIRDYAVADRYLSMAETAWGKDMISAANFRFGASGLLDNLLGGLSSLHTENTVQQDMKNISVSPPFNNTPH</sequence>
<gene>
    <name evidence="12" type="ORF">CHS0354_001988</name>
</gene>
<dbReference type="Pfam" id="PF01791">
    <property type="entry name" value="DeoC"/>
    <property type="match status" value="1"/>
</dbReference>
<keyword evidence="4" id="KW-0328">Glycosyltransferase</keyword>
<dbReference type="SUPFAM" id="SSF51569">
    <property type="entry name" value="Aldolase"/>
    <property type="match status" value="1"/>
</dbReference>
<name>A0AAE0T6H6_9BIVA</name>
<comment type="pathway">
    <text evidence="1">Purine metabolism; purine nucleoside salvage.</text>
</comment>
<dbReference type="InterPro" id="IPR011268">
    <property type="entry name" value="Purine_phosphorylase"/>
</dbReference>
<evidence type="ECO:0000313" key="12">
    <source>
        <dbReference type="EMBL" id="KAK3604180.1"/>
    </source>
</evidence>
<dbReference type="GO" id="GO:0009116">
    <property type="term" value="P:nucleoside metabolic process"/>
    <property type="evidence" value="ECO:0007669"/>
    <property type="project" value="InterPro"/>
</dbReference>
<feature type="domain" description="Nucleoside phosphorylase" evidence="11">
    <location>
        <begin position="43"/>
        <end position="266"/>
    </location>
</feature>
<keyword evidence="5" id="KW-0808">Transferase</keyword>
<evidence type="ECO:0000256" key="7">
    <source>
        <dbReference type="ARBA" id="ARBA00023929"/>
    </source>
</evidence>
<evidence type="ECO:0000256" key="4">
    <source>
        <dbReference type="ARBA" id="ARBA00022676"/>
    </source>
</evidence>
<comment type="similarity">
    <text evidence="2">Belongs to the PNP/MTAP phosphorylase family.</text>
</comment>
<evidence type="ECO:0000313" key="13">
    <source>
        <dbReference type="Proteomes" id="UP001195483"/>
    </source>
</evidence>
<dbReference type="SMART" id="SM01133">
    <property type="entry name" value="DeoC"/>
    <property type="match status" value="1"/>
</dbReference>
<comment type="catalytic activity">
    <reaction evidence="8">
        <text>2'-deoxyinosine + phosphate = 2-deoxy-alpha-D-ribose 1-phosphate + hypoxanthine</text>
        <dbReference type="Rhea" id="RHEA:27750"/>
        <dbReference type="ChEBI" id="CHEBI:17368"/>
        <dbReference type="ChEBI" id="CHEBI:28997"/>
        <dbReference type="ChEBI" id="CHEBI:43474"/>
        <dbReference type="ChEBI" id="CHEBI:57259"/>
        <dbReference type="EC" id="2.4.2.1"/>
    </reaction>
</comment>
<dbReference type="InterPro" id="IPR011343">
    <property type="entry name" value="DeoC"/>
</dbReference>
<evidence type="ECO:0000256" key="3">
    <source>
        <dbReference type="ARBA" id="ARBA00011886"/>
    </source>
</evidence>
<dbReference type="InterPro" id="IPR035994">
    <property type="entry name" value="Nucleoside_phosphorylase_sf"/>
</dbReference>
<evidence type="ECO:0000259" key="11">
    <source>
        <dbReference type="Pfam" id="PF01048"/>
    </source>
</evidence>
<evidence type="ECO:0000256" key="5">
    <source>
        <dbReference type="ARBA" id="ARBA00022679"/>
    </source>
</evidence>
<reference evidence="12" key="2">
    <citation type="journal article" date="2021" name="Genome Biol. Evol.">
        <title>Developing a high-quality reference genome for a parasitic bivalve with doubly uniparental inheritance (Bivalvia: Unionida).</title>
        <authorList>
            <person name="Smith C.H."/>
        </authorList>
    </citation>
    <scope>NUCLEOTIDE SEQUENCE</scope>
    <source>
        <strain evidence="12">CHS0354</strain>
        <tissue evidence="12">Mantle</tissue>
    </source>
</reference>
<dbReference type="InterPro" id="IPR013785">
    <property type="entry name" value="Aldolase_TIM"/>
</dbReference>
<comment type="catalytic activity">
    <reaction evidence="6">
        <text>inosine + phosphate = alpha-D-ribose 1-phosphate + hypoxanthine</text>
        <dbReference type="Rhea" id="RHEA:27646"/>
        <dbReference type="ChEBI" id="CHEBI:17368"/>
        <dbReference type="ChEBI" id="CHEBI:17596"/>
        <dbReference type="ChEBI" id="CHEBI:43474"/>
        <dbReference type="ChEBI" id="CHEBI:57720"/>
        <dbReference type="EC" id="2.4.2.1"/>
    </reaction>
</comment>
<proteinExistence type="inferred from homology"/>
<dbReference type="GO" id="GO:0004139">
    <property type="term" value="F:deoxyribose-phosphate aldolase activity"/>
    <property type="evidence" value="ECO:0007669"/>
    <property type="project" value="InterPro"/>
</dbReference>
<dbReference type="GO" id="GO:0005737">
    <property type="term" value="C:cytoplasm"/>
    <property type="evidence" value="ECO:0007669"/>
    <property type="project" value="InterPro"/>
</dbReference>
<dbReference type="PANTHER" id="PTHR11904:SF9">
    <property type="entry name" value="PURINE NUCLEOSIDE PHOSPHORYLASE-RELATED"/>
    <property type="match status" value="1"/>
</dbReference>
<dbReference type="NCBIfam" id="NF006054">
    <property type="entry name" value="PRK08202.1"/>
    <property type="match status" value="1"/>
</dbReference>
<dbReference type="InterPro" id="IPR000845">
    <property type="entry name" value="Nucleoside_phosphorylase_d"/>
</dbReference>
<dbReference type="NCBIfam" id="TIGR00126">
    <property type="entry name" value="deoC"/>
    <property type="match status" value="1"/>
</dbReference>
<protein>
    <recommendedName>
        <fullName evidence="3">purine-nucleoside phosphorylase</fullName>
        <ecNumber evidence="3">2.4.2.1</ecNumber>
    </recommendedName>
    <alternativeName>
        <fullName evidence="10">Inosine-guanosine phosphorylase</fullName>
    </alternativeName>
</protein>
<dbReference type="EC" id="2.4.2.1" evidence="3"/>
<evidence type="ECO:0000256" key="10">
    <source>
        <dbReference type="ARBA" id="ARBA00031036"/>
    </source>
</evidence>
<dbReference type="PANTHER" id="PTHR11904">
    <property type="entry name" value="METHYLTHIOADENOSINE/PURINE NUCLEOSIDE PHOSPHORYLASE"/>
    <property type="match status" value="1"/>
</dbReference>
<evidence type="ECO:0000256" key="6">
    <source>
        <dbReference type="ARBA" id="ARBA00023918"/>
    </source>
</evidence>
<dbReference type="InterPro" id="IPR002915">
    <property type="entry name" value="DeoC/FbaB/LacD_aldolase"/>
</dbReference>
<dbReference type="NCBIfam" id="TIGR01697">
    <property type="entry name" value="PNPH-PUNA-XAPA"/>
    <property type="match status" value="1"/>
</dbReference>